<dbReference type="Pfam" id="PF02570">
    <property type="entry name" value="CbiC"/>
    <property type="match status" value="1"/>
</dbReference>
<reference evidence="6" key="1">
    <citation type="submission" date="2022-04" db="EMBL/GenBank/DDBJ databases">
        <title>Complete genome of Methanoplanus endosymbiosus DSM 3599.</title>
        <authorList>
            <person name="Chen S.-C."/>
            <person name="You Y.-T."/>
            <person name="Zhou Y.-Z."/>
            <person name="Lai M.-C."/>
        </authorList>
    </citation>
    <scope>NUCLEOTIDE SEQUENCE</scope>
    <source>
        <strain evidence="6">DSM 3599</strain>
    </source>
</reference>
<dbReference type="Proteomes" id="UP001060368">
    <property type="component" value="Chromosome"/>
</dbReference>
<evidence type="ECO:0000256" key="1">
    <source>
        <dbReference type="ARBA" id="ARBA00004953"/>
    </source>
</evidence>
<dbReference type="Gene3D" id="3.40.50.10230">
    <property type="entry name" value="Cobalamin biosynthesis CobH/CbiC, precorrin-8X methylmutase"/>
    <property type="match status" value="1"/>
</dbReference>
<evidence type="ECO:0000259" key="5">
    <source>
        <dbReference type="Pfam" id="PF02570"/>
    </source>
</evidence>
<evidence type="ECO:0000256" key="3">
    <source>
        <dbReference type="ARBA" id="ARBA00022573"/>
    </source>
</evidence>
<dbReference type="KEGG" id="mend:L6E24_01490"/>
<dbReference type="PANTHER" id="PTHR43588:SF1">
    <property type="entry name" value="COBALT-PRECORRIN-8 METHYLMUTASE"/>
    <property type="match status" value="1"/>
</dbReference>
<evidence type="ECO:0000256" key="2">
    <source>
        <dbReference type="ARBA" id="ARBA00009774"/>
    </source>
</evidence>
<keyword evidence="3" id="KW-0169">Cobalamin biosynthesis</keyword>
<organism evidence="6 7">
    <name type="scientific">Methanoplanus endosymbiosus</name>
    <dbReference type="NCBI Taxonomy" id="33865"/>
    <lineage>
        <taxon>Archaea</taxon>
        <taxon>Methanobacteriati</taxon>
        <taxon>Methanobacteriota</taxon>
        <taxon>Stenosarchaea group</taxon>
        <taxon>Methanomicrobia</taxon>
        <taxon>Methanomicrobiales</taxon>
        <taxon>Methanomicrobiaceae</taxon>
        <taxon>Methanoplanus</taxon>
    </lineage>
</organism>
<dbReference type="InterPro" id="IPR003722">
    <property type="entry name" value="Cbl_synth_CobH/CbiC"/>
</dbReference>
<comment type="similarity">
    <text evidence="2">Belongs to the CobH/CbiC family.</text>
</comment>
<dbReference type="GeneID" id="74306327"/>
<evidence type="ECO:0000313" key="6">
    <source>
        <dbReference type="EMBL" id="UUX92828.1"/>
    </source>
</evidence>
<dbReference type="GO" id="GO:0016993">
    <property type="term" value="F:precorrin-8X methylmutase activity"/>
    <property type="evidence" value="ECO:0007669"/>
    <property type="project" value="InterPro"/>
</dbReference>
<dbReference type="SUPFAM" id="SSF63965">
    <property type="entry name" value="Precorrin-8X methylmutase CbiC/CobH"/>
    <property type="match status" value="1"/>
</dbReference>
<sequence>MTENTYIDPGADTKEGYKISLTSRKLARQVVGDRTLEDRIRQRCAISVGDFVMADLTAFKNNPVDAGLSALEIRAPVITDIRMVQTGIRKKEHGSEIICALDYGADISKERGITRSSAGFIALREKVSGSVIVIGNAPSALLTVCDMIKEGIVPALVIGSPVGFVNAAESKELLRTLDVPSVSNRGTRGGTPPAVAAMNEIITMYAERNRKED</sequence>
<dbReference type="InterPro" id="IPR036588">
    <property type="entry name" value="CobH/CbiC_sf"/>
</dbReference>
<proteinExistence type="inferred from homology"/>
<keyword evidence="4" id="KW-0413">Isomerase</keyword>
<dbReference type="AlphaFoldDB" id="A0A9E7PMB2"/>
<gene>
    <name evidence="6" type="ORF">L6E24_01490</name>
</gene>
<protein>
    <submittedName>
        <fullName evidence="6">Precorrin-8X methylmutase</fullName>
    </submittedName>
</protein>
<evidence type="ECO:0000256" key="4">
    <source>
        <dbReference type="ARBA" id="ARBA00023235"/>
    </source>
</evidence>
<dbReference type="EMBL" id="CP096115">
    <property type="protein sequence ID" value="UUX92828.1"/>
    <property type="molecule type" value="Genomic_DNA"/>
</dbReference>
<feature type="domain" description="Cobalamin biosynthesis precorrin-8X methylmutase CobH/CbiC" evidence="5">
    <location>
        <begin position="19"/>
        <end position="204"/>
    </location>
</feature>
<comment type="pathway">
    <text evidence="1">Cofactor biosynthesis; adenosylcobalamin biosynthesis.</text>
</comment>
<dbReference type="GO" id="GO:0009236">
    <property type="term" value="P:cobalamin biosynthetic process"/>
    <property type="evidence" value="ECO:0007669"/>
    <property type="project" value="UniProtKB-KW"/>
</dbReference>
<keyword evidence="7" id="KW-1185">Reference proteome</keyword>
<accession>A0A9E7PMB2</accession>
<name>A0A9E7PMB2_9EURY</name>
<dbReference type="RefSeq" id="WP_257742972.1">
    <property type="nucleotide sequence ID" value="NZ_CP096115.1"/>
</dbReference>
<dbReference type="PANTHER" id="PTHR43588">
    <property type="entry name" value="COBALT-PRECORRIN-8 METHYLMUTASE"/>
    <property type="match status" value="1"/>
</dbReference>
<evidence type="ECO:0000313" key="7">
    <source>
        <dbReference type="Proteomes" id="UP001060368"/>
    </source>
</evidence>